<proteinExistence type="predicted"/>
<accession>A0A072TRB6</accession>
<protein>
    <submittedName>
        <fullName evidence="2 3">Uncharacterized protein</fullName>
    </submittedName>
</protein>
<feature type="region of interest" description="Disordered" evidence="1">
    <location>
        <begin position="1"/>
        <end position="31"/>
    </location>
</feature>
<reference evidence="3" key="3">
    <citation type="submission" date="2015-06" db="UniProtKB">
        <authorList>
            <consortium name="EnsemblPlants"/>
        </authorList>
    </citation>
    <scope>IDENTIFICATION</scope>
    <source>
        <strain evidence="3">cv. Jemalong A17</strain>
    </source>
</reference>
<dbReference type="HOGENOM" id="CLU_770233_0_0_1"/>
<dbReference type="EnsemblPlants" id="KEH16120">
    <property type="protein sequence ID" value="KEH16120"/>
    <property type="gene ID" value="MTR_0319s0030"/>
</dbReference>
<evidence type="ECO:0000313" key="2">
    <source>
        <dbReference type="EMBL" id="KEH16120.1"/>
    </source>
</evidence>
<dbReference type="AlphaFoldDB" id="A0A072TRB6"/>
<sequence>MQKALDEERLKFGEKAKATTKPEAESSKKADSMYAEVVGINMVDVAESSDGKLLSRKALPDDTEMVTEDHVRNASLVTEDQLQKNIERAYPKAEEDLVDFLNRCKISNTNAMLCPRCSAVFDKEAAKAIEDSQPQTKWKGKRKDNRLKFNFSKRGVPYKDHSAGNSQKRNWRGTFNPSAKSPTDTWVFSGGRKSGKQPMTRTQWRRYQRQKKATALQDITNVDKGEGKQKAVFEMVKKPATERISPPLSILKKEHPKEDEEMTSNFTGSDPSLDIVCNVVSILPVEYDVQSEINEVESDFVDEMAIHKPLCYYVMNNGCVEEQHAVFEKPDTSMKSHLKPLFIQAKINGVGVNKVLVDGGATVNLLPQSFLGKIGVYDFDLKPRNVILTNYEGTSGNSLGAIELELVV</sequence>
<feature type="non-terminal residue" evidence="2">
    <location>
        <position position="408"/>
    </location>
</feature>
<evidence type="ECO:0000313" key="3">
    <source>
        <dbReference type="EnsemblPlants" id="KEH16120"/>
    </source>
</evidence>
<reference evidence="2 4" key="1">
    <citation type="journal article" date="2011" name="Nature">
        <title>The Medicago genome provides insight into the evolution of rhizobial symbioses.</title>
        <authorList>
            <person name="Young N.D."/>
            <person name="Debelle F."/>
            <person name="Oldroyd G.E."/>
            <person name="Geurts R."/>
            <person name="Cannon S.B."/>
            <person name="Udvardi M.K."/>
            <person name="Benedito V.A."/>
            <person name="Mayer K.F."/>
            <person name="Gouzy J."/>
            <person name="Schoof H."/>
            <person name="Van de Peer Y."/>
            <person name="Proost S."/>
            <person name="Cook D.R."/>
            <person name="Meyers B.C."/>
            <person name="Spannagl M."/>
            <person name="Cheung F."/>
            <person name="De Mita S."/>
            <person name="Krishnakumar V."/>
            <person name="Gundlach H."/>
            <person name="Zhou S."/>
            <person name="Mudge J."/>
            <person name="Bharti A.K."/>
            <person name="Murray J.D."/>
            <person name="Naoumkina M.A."/>
            <person name="Rosen B."/>
            <person name="Silverstein K.A."/>
            <person name="Tang H."/>
            <person name="Rombauts S."/>
            <person name="Zhao P.X."/>
            <person name="Zhou P."/>
            <person name="Barbe V."/>
            <person name="Bardou P."/>
            <person name="Bechner M."/>
            <person name="Bellec A."/>
            <person name="Berger A."/>
            <person name="Berges H."/>
            <person name="Bidwell S."/>
            <person name="Bisseling T."/>
            <person name="Choisne N."/>
            <person name="Couloux A."/>
            <person name="Denny R."/>
            <person name="Deshpande S."/>
            <person name="Dai X."/>
            <person name="Doyle J.J."/>
            <person name="Dudez A.M."/>
            <person name="Farmer A.D."/>
            <person name="Fouteau S."/>
            <person name="Franken C."/>
            <person name="Gibelin C."/>
            <person name="Gish J."/>
            <person name="Goldstein S."/>
            <person name="Gonzalez A.J."/>
            <person name="Green P.J."/>
            <person name="Hallab A."/>
            <person name="Hartog M."/>
            <person name="Hua A."/>
            <person name="Humphray S.J."/>
            <person name="Jeong D.H."/>
            <person name="Jing Y."/>
            <person name="Jocker A."/>
            <person name="Kenton S.M."/>
            <person name="Kim D.J."/>
            <person name="Klee K."/>
            <person name="Lai H."/>
            <person name="Lang C."/>
            <person name="Lin S."/>
            <person name="Macmil S.L."/>
            <person name="Magdelenat G."/>
            <person name="Matthews L."/>
            <person name="McCorrison J."/>
            <person name="Monaghan E.L."/>
            <person name="Mun J.H."/>
            <person name="Najar F.Z."/>
            <person name="Nicholson C."/>
            <person name="Noirot C."/>
            <person name="O'Bleness M."/>
            <person name="Paule C.R."/>
            <person name="Poulain J."/>
            <person name="Prion F."/>
            <person name="Qin B."/>
            <person name="Qu C."/>
            <person name="Retzel E.F."/>
            <person name="Riddle C."/>
            <person name="Sallet E."/>
            <person name="Samain S."/>
            <person name="Samson N."/>
            <person name="Sanders I."/>
            <person name="Saurat O."/>
            <person name="Scarpelli C."/>
            <person name="Schiex T."/>
            <person name="Segurens B."/>
            <person name="Severin A.J."/>
            <person name="Sherrier D.J."/>
            <person name="Shi R."/>
            <person name="Sims S."/>
            <person name="Singer S.R."/>
            <person name="Sinharoy S."/>
            <person name="Sterck L."/>
            <person name="Viollet A."/>
            <person name="Wang B.B."/>
            <person name="Wang K."/>
            <person name="Wang M."/>
            <person name="Wang X."/>
            <person name="Warfsmann J."/>
            <person name="Weissenbach J."/>
            <person name="White D.D."/>
            <person name="White J.D."/>
            <person name="Wiley G.B."/>
            <person name="Wincker P."/>
            <person name="Xing Y."/>
            <person name="Yang L."/>
            <person name="Yao Z."/>
            <person name="Ying F."/>
            <person name="Zhai J."/>
            <person name="Zhou L."/>
            <person name="Zuber A."/>
            <person name="Denarie J."/>
            <person name="Dixon R.A."/>
            <person name="May G.D."/>
            <person name="Schwartz D.C."/>
            <person name="Rogers J."/>
            <person name="Quetier F."/>
            <person name="Town C.D."/>
            <person name="Roe B.A."/>
        </authorList>
    </citation>
    <scope>NUCLEOTIDE SEQUENCE [LARGE SCALE GENOMIC DNA]</scope>
    <source>
        <strain evidence="2">A17</strain>
        <strain evidence="3 4">cv. Jemalong A17</strain>
    </source>
</reference>
<keyword evidence="4" id="KW-1185">Reference proteome</keyword>
<name>A0A072TRB6_MEDTR</name>
<evidence type="ECO:0000256" key="1">
    <source>
        <dbReference type="SAM" id="MobiDB-lite"/>
    </source>
</evidence>
<dbReference type="EMBL" id="KL403044">
    <property type="protein sequence ID" value="KEH16120.1"/>
    <property type="molecule type" value="Genomic_DNA"/>
</dbReference>
<evidence type="ECO:0000313" key="4">
    <source>
        <dbReference type="Proteomes" id="UP000002051"/>
    </source>
</evidence>
<dbReference type="Proteomes" id="UP000002051">
    <property type="component" value="Unassembled WGS sequence"/>
</dbReference>
<feature type="compositionally biased region" description="Polar residues" evidence="1">
    <location>
        <begin position="163"/>
        <end position="186"/>
    </location>
</feature>
<feature type="region of interest" description="Disordered" evidence="1">
    <location>
        <begin position="155"/>
        <end position="203"/>
    </location>
</feature>
<reference evidence="2 4" key="2">
    <citation type="journal article" date="2014" name="BMC Genomics">
        <title>An improved genome release (version Mt4.0) for the model legume Medicago truncatula.</title>
        <authorList>
            <person name="Tang H."/>
            <person name="Krishnakumar V."/>
            <person name="Bidwell S."/>
            <person name="Rosen B."/>
            <person name="Chan A."/>
            <person name="Zhou S."/>
            <person name="Gentzbittel L."/>
            <person name="Childs K.L."/>
            <person name="Yandell M."/>
            <person name="Gundlach H."/>
            <person name="Mayer K.F."/>
            <person name="Schwartz D.C."/>
            <person name="Town C.D."/>
        </authorList>
    </citation>
    <scope>GENOME REANNOTATION</scope>
    <source>
        <strain evidence="2">A17</strain>
        <strain evidence="3 4">cv. Jemalong A17</strain>
    </source>
</reference>
<dbReference type="InterPro" id="IPR021109">
    <property type="entry name" value="Peptidase_aspartic_dom_sf"/>
</dbReference>
<organism evidence="2 4">
    <name type="scientific">Medicago truncatula</name>
    <name type="common">Barrel medic</name>
    <name type="synonym">Medicago tribuloides</name>
    <dbReference type="NCBI Taxonomy" id="3880"/>
    <lineage>
        <taxon>Eukaryota</taxon>
        <taxon>Viridiplantae</taxon>
        <taxon>Streptophyta</taxon>
        <taxon>Embryophyta</taxon>
        <taxon>Tracheophyta</taxon>
        <taxon>Spermatophyta</taxon>
        <taxon>Magnoliopsida</taxon>
        <taxon>eudicotyledons</taxon>
        <taxon>Gunneridae</taxon>
        <taxon>Pentapetalae</taxon>
        <taxon>rosids</taxon>
        <taxon>fabids</taxon>
        <taxon>Fabales</taxon>
        <taxon>Fabaceae</taxon>
        <taxon>Papilionoideae</taxon>
        <taxon>50 kb inversion clade</taxon>
        <taxon>NPAAA clade</taxon>
        <taxon>Hologalegina</taxon>
        <taxon>IRL clade</taxon>
        <taxon>Trifolieae</taxon>
        <taxon>Medicago</taxon>
    </lineage>
</organism>
<gene>
    <name evidence="2" type="ORF">MTR_0319s0030</name>
</gene>
<dbReference type="Gene3D" id="2.40.70.10">
    <property type="entry name" value="Acid Proteases"/>
    <property type="match status" value="1"/>
</dbReference>